<keyword evidence="4" id="KW-0274">FAD</keyword>
<dbReference type="InterPro" id="IPR009075">
    <property type="entry name" value="AcylCo_DH/oxidase_C"/>
</dbReference>
<protein>
    <submittedName>
        <fullName evidence="8">Alkylation response protein AidB-like acyl-CoA dehydrogenase</fullName>
    </submittedName>
</protein>
<evidence type="ECO:0000313" key="8">
    <source>
        <dbReference type="EMBL" id="TWJ29590.1"/>
    </source>
</evidence>
<evidence type="ECO:0000256" key="4">
    <source>
        <dbReference type="ARBA" id="ARBA00022827"/>
    </source>
</evidence>
<evidence type="ECO:0000259" key="6">
    <source>
        <dbReference type="Pfam" id="PF00441"/>
    </source>
</evidence>
<evidence type="ECO:0000256" key="3">
    <source>
        <dbReference type="ARBA" id="ARBA00022630"/>
    </source>
</evidence>
<gene>
    <name evidence="8" type="ORF">JD81_03101</name>
</gene>
<feature type="domain" description="Acyl-CoA dehydrogenase/oxidase C-terminal" evidence="6">
    <location>
        <begin position="215"/>
        <end position="356"/>
    </location>
</feature>
<dbReference type="RefSeq" id="WP_145818478.1">
    <property type="nucleotide sequence ID" value="NZ_AP023438.1"/>
</dbReference>
<sequence>MTDLLYDDVEEALRDSVRALLAAHAPWQRTLAGVDGGEPYDPALWERLVGQLGVAGLPVPEEHGGAGAGYREVAVVLEELGRAVAPVPFLGSAVLATRALLSCGEVGLLGQLATGRRGATLAVPFATPPGACPATVTAADGPVLSGAVAGVADALPADLLLVPDGDGLYAVDARGPGVRMTPVISLDATRPLADIVLAAAPARRIAVGAAATGAVTDALTAGAALLASEQVGVAQGCLDLAVGHVRTRHQFGRPVGSFQAVKHRLADVWVEVTQARAVARHAADCLAVGDPDTALAASLAQAYCATVAVTAAEVCVQLHGGIGFTWEHPAHLYLKRARSSAVAFGTADRHRAALARLADLPAPPETGAHQP</sequence>
<comment type="cofactor">
    <cofactor evidence="1">
        <name>FAD</name>
        <dbReference type="ChEBI" id="CHEBI:57692"/>
    </cofactor>
</comment>
<dbReference type="Pfam" id="PF00441">
    <property type="entry name" value="Acyl-CoA_dh_1"/>
    <property type="match status" value="1"/>
</dbReference>
<evidence type="ECO:0000256" key="2">
    <source>
        <dbReference type="ARBA" id="ARBA00009347"/>
    </source>
</evidence>
<dbReference type="AlphaFoldDB" id="A0A562WH00"/>
<proteinExistence type="inferred from homology"/>
<dbReference type="InterPro" id="IPR036250">
    <property type="entry name" value="AcylCo_DH-like_C"/>
</dbReference>
<evidence type="ECO:0000313" key="9">
    <source>
        <dbReference type="Proteomes" id="UP000319728"/>
    </source>
</evidence>
<comment type="caution">
    <text evidence="8">The sequence shown here is derived from an EMBL/GenBank/DDBJ whole genome shotgun (WGS) entry which is preliminary data.</text>
</comment>
<dbReference type="GO" id="GO:0050660">
    <property type="term" value="F:flavin adenine dinucleotide binding"/>
    <property type="evidence" value="ECO:0007669"/>
    <property type="project" value="InterPro"/>
</dbReference>
<comment type="similarity">
    <text evidence="2">Belongs to the acyl-CoA dehydrogenase family.</text>
</comment>
<keyword evidence="5" id="KW-0560">Oxidoreductase</keyword>
<name>A0A562WH00_9ACTN</name>
<dbReference type="SUPFAM" id="SSF47203">
    <property type="entry name" value="Acyl-CoA dehydrogenase C-terminal domain-like"/>
    <property type="match status" value="1"/>
</dbReference>
<dbReference type="Proteomes" id="UP000319728">
    <property type="component" value="Unassembled WGS sequence"/>
</dbReference>
<evidence type="ECO:0000256" key="5">
    <source>
        <dbReference type="ARBA" id="ARBA00023002"/>
    </source>
</evidence>
<dbReference type="Gene3D" id="1.10.540.10">
    <property type="entry name" value="Acyl-CoA dehydrogenase/oxidase, N-terminal domain"/>
    <property type="match status" value="1"/>
</dbReference>
<organism evidence="8 9">
    <name type="scientific">Micromonospora sagamiensis</name>
    <dbReference type="NCBI Taxonomy" id="47875"/>
    <lineage>
        <taxon>Bacteria</taxon>
        <taxon>Bacillati</taxon>
        <taxon>Actinomycetota</taxon>
        <taxon>Actinomycetes</taxon>
        <taxon>Micromonosporales</taxon>
        <taxon>Micromonosporaceae</taxon>
        <taxon>Micromonospora</taxon>
    </lineage>
</organism>
<evidence type="ECO:0000256" key="1">
    <source>
        <dbReference type="ARBA" id="ARBA00001974"/>
    </source>
</evidence>
<keyword evidence="3" id="KW-0285">Flavoprotein</keyword>
<evidence type="ECO:0000259" key="7">
    <source>
        <dbReference type="Pfam" id="PF02771"/>
    </source>
</evidence>
<dbReference type="Pfam" id="PF02771">
    <property type="entry name" value="Acyl-CoA_dh_N"/>
    <property type="match status" value="1"/>
</dbReference>
<accession>A0A562WH00</accession>
<dbReference type="GO" id="GO:0003995">
    <property type="term" value="F:acyl-CoA dehydrogenase activity"/>
    <property type="evidence" value="ECO:0007669"/>
    <property type="project" value="TreeGrafter"/>
</dbReference>
<dbReference type="OrthoDB" id="4607453at2"/>
<dbReference type="SUPFAM" id="SSF56645">
    <property type="entry name" value="Acyl-CoA dehydrogenase NM domain-like"/>
    <property type="match status" value="1"/>
</dbReference>
<dbReference type="InterPro" id="IPR009100">
    <property type="entry name" value="AcylCoA_DH/oxidase_NM_dom_sf"/>
</dbReference>
<keyword evidence="9" id="KW-1185">Reference proteome</keyword>
<feature type="domain" description="Acyl-CoA dehydrogenase/oxidase N-terminal" evidence="7">
    <location>
        <begin position="10"/>
        <end position="104"/>
    </location>
</feature>
<dbReference type="EMBL" id="VLLP01000001">
    <property type="protein sequence ID" value="TWJ29590.1"/>
    <property type="molecule type" value="Genomic_DNA"/>
</dbReference>
<dbReference type="InterPro" id="IPR037069">
    <property type="entry name" value="AcylCoA_DH/ox_N_sf"/>
</dbReference>
<dbReference type="Gene3D" id="1.20.140.10">
    <property type="entry name" value="Butyryl-CoA Dehydrogenase, subunit A, domain 3"/>
    <property type="match status" value="1"/>
</dbReference>
<reference evidence="8 9" key="1">
    <citation type="submission" date="2019-07" db="EMBL/GenBank/DDBJ databases">
        <title>R&amp;d 2014.</title>
        <authorList>
            <person name="Klenk H.-P."/>
        </authorList>
    </citation>
    <scope>NUCLEOTIDE SEQUENCE [LARGE SCALE GENOMIC DNA]</scope>
    <source>
        <strain evidence="8 9">DSM 43912</strain>
    </source>
</reference>
<dbReference type="InterPro" id="IPR013786">
    <property type="entry name" value="AcylCoA_DH/ox_N"/>
</dbReference>
<dbReference type="PANTHER" id="PTHR43884">
    <property type="entry name" value="ACYL-COA DEHYDROGENASE"/>
    <property type="match status" value="1"/>
</dbReference>
<dbReference type="PANTHER" id="PTHR43884:SF20">
    <property type="entry name" value="ACYL-COA DEHYDROGENASE FADE28"/>
    <property type="match status" value="1"/>
</dbReference>